<dbReference type="AlphaFoldDB" id="A0A157SWA0"/>
<keyword evidence="2" id="KW-1185">Reference proteome</keyword>
<evidence type="ECO:0000313" key="1">
    <source>
        <dbReference type="EMBL" id="SAI74730.1"/>
    </source>
</evidence>
<protein>
    <submittedName>
        <fullName evidence="1">Uncharacterized protein</fullName>
    </submittedName>
</protein>
<accession>A0A157SWA0</accession>
<name>A0A157SWA0_9BORD</name>
<gene>
    <name evidence="1" type="ORF">SAMEA3906486_05447</name>
</gene>
<evidence type="ECO:0000313" key="2">
    <source>
        <dbReference type="Proteomes" id="UP000076848"/>
    </source>
</evidence>
<organism evidence="1 2">
    <name type="scientific">Bordetella ansorpii</name>
    <dbReference type="NCBI Taxonomy" id="288768"/>
    <lineage>
        <taxon>Bacteria</taxon>
        <taxon>Pseudomonadati</taxon>
        <taxon>Pseudomonadota</taxon>
        <taxon>Betaproteobacteria</taxon>
        <taxon>Burkholderiales</taxon>
        <taxon>Alcaligenaceae</taxon>
        <taxon>Bordetella</taxon>
    </lineage>
</organism>
<proteinExistence type="predicted"/>
<reference evidence="1 2" key="1">
    <citation type="submission" date="2016-04" db="EMBL/GenBank/DDBJ databases">
        <authorList>
            <consortium name="Pathogen Informatics"/>
        </authorList>
    </citation>
    <scope>NUCLEOTIDE SEQUENCE [LARGE SCALE GENOMIC DNA]</scope>
    <source>
        <strain evidence="1 2">H050680373</strain>
    </source>
</reference>
<dbReference type="Proteomes" id="UP000076848">
    <property type="component" value="Unassembled WGS sequence"/>
</dbReference>
<dbReference type="EMBL" id="FKIF01000010">
    <property type="protein sequence ID" value="SAI74730.1"/>
    <property type="molecule type" value="Genomic_DNA"/>
</dbReference>
<dbReference type="STRING" id="288768.SAMEA3906486_05447"/>
<sequence>MDQARGKQILAAMPGFAPDPRAADTHRQVPAGPGVLSWPPFAPCAQCANDALHLSLLIMQTNPDRLLKHAGKTGKASLSVLALGLAVACFSTAPVAADQASAGNTVLQPVQKTEIKDQTAYERLLHNSGISLQWLWTDTRGRLKAVDDHDVIRLEGGQRNAAGQLELKGEVVSISADRFTFRGTILILDAPDEGRRCERTGDYEFRATGKRKYWRLQQMEVCGGLTDYVDIYY</sequence>